<sequence length="208" mass="22996">MKWLMFCALLHIAASCPKNLDCRSCIAAKCSFYVTGDALECVPKNVKITDVRYKVPLKSKCNMAELFLTKSSHSKESSQSPTSTVEGTIAPLPHIVNRINASENKQQVKNDAISSTTILDKFPSNPTHATESATGEQRPHKPTSVVDLTIPNNKSVINVNLLLPADKTFESTRAKEFPQDETVLVRTKLNNIEPTKFNSTARSPHFIQ</sequence>
<evidence type="ECO:0000313" key="4">
    <source>
        <dbReference type="Proteomes" id="UP001642540"/>
    </source>
</evidence>
<name>A0ABP1RJP0_9HEXA</name>
<dbReference type="Proteomes" id="UP001642540">
    <property type="component" value="Unassembled WGS sequence"/>
</dbReference>
<feature type="compositionally biased region" description="Polar residues" evidence="1">
    <location>
        <begin position="115"/>
        <end position="135"/>
    </location>
</feature>
<evidence type="ECO:0000256" key="2">
    <source>
        <dbReference type="SAM" id="SignalP"/>
    </source>
</evidence>
<dbReference type="EMBL" id="CAXLJM020000076">
    <property type="protein sequence ID" value="CAL8129205.1"/>
    <property type="molecule type" value="Genomic_DNA"/>
</dbReference>
<dbReference type="PROSITE" id="PS51257">
    <property type="entry name" value="PROKAR_LIPOPROTEIN"/>
    <property type="match status" value="1"/>
</dbReference>
<reference evidence="3 4" key="1">
    <citation type="submission" date="2024-08" db="EMBL/GenBank/DDBJ databases">
        <authorList>
            <person name="Cucini C."/>
            <person name="Frati F."/>
        </authorList>
    </citation>
    <scope>NUCLEOTIDE SEQUENCE [LARGE SCALE GENOMIC DNA]</scope>
</reference>
<feature type="signal peptide" evidence="2">
    <location>
        <begin position="1"/>
        <end position="15"/>
    </location>
</feature>
<keyword evidence="2" id="KW-0732">Signal</keyword>
<keyword evidence="4" id="KW-1185">Reference proteome</keyword>
<organism evidence="3 4">
    <name type="scientific">Orchesella dallaii</name>
    <dbReference type="NCBI Taxonomy" id="48710"/>
    <lineage>
        <taxon>Eukaryota</taxon>
        <taxon>Metazoa</taxon>
        <taxon>Ecdysozoa</taxon>
        <taxon>Arthropoda</taxon>
        <taxon>Hexapoda</taxon>
        <taxon>Collembola</taxon>
        <taxon>Entomobryomorpha</taxon>
        <taxon>Entomobryoidea</taxon>
        <taxon>Orchesellidae</taxon>
        <taxon>Orchesellinae</taxon>
        <taxon>Orchesella</taxon>
    </lineage>
</organism>
<proteinExistence type="predicted"/>
<accession>A0ABP1RJP0</accession>
<gene>
    <name evidence="3" type="ORF">ODALV1_LOCUS22968</name>
</gene>
<comment type="caution">
    <text evidence="3">The sequence shown here is derived from an EMBL/GenBank/DDBJ whole genome shotgun (WGS) entry which is preliminary data.</text>
</comment>
<protein>
    <submittedName>
        <fullName evidence="3">Uncharacterized protein</fullName>
    </submittedName>
</protein>
<feature type="region of interest" description="Disordered" evidence="1">
    <location>
        <begin position="115"/>
        <end position="144"/>
    </location>
</feature>
<feature type="chain" id="PRO_5046376650" evidence="2">
    <location>
        <begin position="16"/>
        <end position="208"/>
    </location>
</feature>
<evidence type="ECO:0000256" key="1">
    <source>
        <dbReference type="SAM" id="MobiDB-lite"/>
    </source>
</evidence>
<evidence type="ECO:0000313" key="3">
    <source>
        <dbReference type="EMBL" id="CAL8129205.1"/>
    </source>
</evidence>